<sequence>MKTRLRYSLLTLAGAVLLTGCMPRVPAPRLPDRNETIQRTMWEDTSTVERNYSLKPEPYSLDSDQKDPELLGPQSTIKKSLASSEMVESSSLQRPEPKPQFVAKDETEKPAAPAMTRSHCIELIGQADYDKYTRQFGSEQAALRKCIILERVQKR</sequence>
<protein>
    <recommendedName>
        <fullName evidence="3">Lipoprotein</fullName>
    </recommendedName>
</protein>
<evidence type="ECO:0008006" key="3">
    <source>
        <dbReference type="Google" id="ProtNLM"/>
    </source>
</evidence>
<reference evidence="2" key="1">
    <citation type="journal article" date="2020" name="mSystems">
        <title>Genome- and Community-Level Interaction Insights into Carbon Utilization and Element Cycling Functions of Hydrothermarchaeota in Hydrothermal Sediment.</title>
        <authorList>
            <person name="Zhou Z."/>
            <person name="Liu Y."/>
            <person name="Xu W."/>
            <person name="Pan J."/>
            <person name="Luo Z.H."/>
            <person name="Li M."/>
        </authorList>
    </citation>
    <scope>NUCLEOTIDE SEQUENCE [LARGE SCALE GENOMIC DNA]</scope>
    <source>
        <strain evidence="2">HyVt-513</strain>
    </source>
</reference>
<proteinExistence type="predicted"/>
<name>A0A7V2SIL6_9BACT</name>
<feature type="region of interest" description="Disordered" evidence="1">
    <location>
        <begin position="23"/>
        <end position="114"/>
    </location>
</feature>
<dbReference type="Proteomes" id="UP000885722">
    <property type="component" value="Unassembled WGS sequence"/>
</dbReference>
<feature type="compositionally biased region" description="Polar residues" evidence="1">
    <location>
        <begin position="37"/>
        <end position="50"/>
    </location>
</feature>
<evidence type="ECO:0000256" key="1">
    <source>
        <dbReference type="SAM" id="MobiDB-lite"/>
    </source>
</evidence>
<comment type="caution">
    <text evidence="2">The sequence shown here is derived from an EMBL/GenBank/DDBJ whole genome shotgun (WGS) entry which is preliminary data.</text>
</comment>
<gene>
    <name evidence="2" type="ORF">ENJ74_02225</name>
</gene>
<feature type="compositionally biased region" description="Low complexity" evidence="1">
    <location>
        <begin position="80"/>
        <end position="92"/>
    </location>
</feature>
<organism evidence="2">
    <name type="scientific">Nitratifractor salsuginis</name>
    <dbReference type="NCBI Taxonomy" id="269261"/>
    <lineage>
        <taxon>Bacteria</taxon>
        <taxon>Pseudomonadati</taxon>
        <taxon>Campylobacterota</taxon>
        <taxon>Epsilonproteobacteria</taxon>
        <taxon>Campylobacterales</taxon>
        <taxon>Sulfurovaceae</taxon>
        <taxon>Nitratifractor</taxon>
    </lineage>
</organism>
<dbReference type="PROSITE" id="PS51257">
    <property type="entry name" value="PROKAR_LIPOPROTEIN"/>
    <property type="match status" value="1"/>
</dbReference>
<accession>A0A7V2SIL6</accession>
<dbReference type="EMBL" id="DRNO01000148">
    <property type="protein sequence ID" value="HFC03666.1"/>
    <property type="molecule type" value="Genomic_DNA"/>
</dbReference>
<dbReference type="AlphaFoldDB" id="A0A7V2SIL6"/>
<evidence type="ECO:0000313" key="2">
    <source>
        <dbReference type="EMBL" id="HFC03666.1"/>
    </source>
</evidence>